<evidence type="ECO:0000256" key="4">
    <source>
        <dbReference type="ARBA" id="ARBA00022692"/>
    </source>
</evidence>
<comment type="subcellular location">
    <subcellularLocation>
        <location evidence="1">Cell membrane</location>
        <topology evidence="1">Multi-pass membrane protein</topology>
    </subcellularLocation>
</comment>
<dbReference type="Pfam" id="PF00001">
    <property type="entry name" value="7tm_1"/>
    <property type="match status" value="1"/>
</dbReference>
<keyword evidence="7 10" id="KW-0472">Membrane</keyword>
<evidence type="ECO:0000256" key="5">
    <source>
        <dbReference type="ARBA" id="ARBA00022989"/>
    </source>
</evidence>
<dbReference type="EMBL" id="JAHWGI010001182">
    <property type="protein sequence ID" value="KAK3924417.1"/>
    <property type="molecule type" value="Genomic_DNA"/>
</dbReference>
<keyword evidence="4 10" id="KW-0812">Transmembrane</keyword>
<protein>
    <submittedName>
        <fullName evidence="12">Trace amine-associated receptor 1</fullName>
    </submittedName>
</protein>
<evidence type="ECO:0000256" key="10">
    <source>
        <dbReference type="SAM" id="Phobius"/>
    </source>
</evidence>
<dbReference type="InterPro" id="IPR017452">
    <property type="entry name" value="GPCR_Rhodpsn_7TM"/>
</dbReference>
<dbReference type="PANTHER" id="PTHR24249">
    <property type="entry name" value="HISTAMINE RECEPTOR-RELATED G-PROTEIN COUPLED RECEPTOR"/>
    <property type="match status" value="1"/>
</dbReference>
<evidence type="ECO:0000256" key="1">
    <source>
        <dbReference type="ARBA" id="ARBA00004651"/>
    </source>
</evidence>
<dbReference type="GO" id="GO:0004930">
    <property type="term" value="F:G protein-coupled receptor activity"/>
    <property type="evidence" value="ECO:0007669"/>
    <property type="project" value="UniProtKB-KW"/>
</dbReference>
<dbReference type="InterPro" id="IPR000276">
    <property type="entry name" value="GPCR_Rhodpsn"/>
</dbReference>
<comment type="caution">
    <text evidence="12">The sequence shown here is derived from an EMBL/GenBank/DDBJ whole genome shotgun (WGS) entry which is preliminary data.</text>
</comment>
<comment type="similarity">
    <text evidence="2">Belongs to the G-protein coupled receptor 1 family.</text>
</comment>
<accession>A0AAE1HNA7</accession>
<feature type="domain" description="G-protein coupled receptors family 1 profile" evidence="11">
    <location>
        <begin position="64"/>
        <end position="126"/>
    </location>
</feature>
<dbReference type="AlphaFoldDB" id="A0AAE1HNA7"/>
<dbReference type="SUPFAM" id="SSF81321">
    <property type="entry name" value="Family A G protein-coupled receptor-like"/>
    <property type="match status" value="1"/>
</dbReference>
<keyword evidence="5 10" id="KW-1133">Transmembrane helix</keyword>
<feature type="transmembrane region" description="Helical" evidence="10">
    <location>
        <begin position="52"/>
        <end position="72"/>
    </location>
</feature>
<dbReference type="GO" id="GO:0005886">
    <property type="term" value="C:plasma membrane"/>
    <property type="evidence" value="ECO:0007669"/>
    <property type="project" value="UniProtKB-SubCell"/>
</dbReference>
<evidence type="ECO:0000256" key="2">
    <source>
        <dbReference type="ARBA" id="ARBA00010663"/>
    </source>
</evidence>
<keyword evidence="9" id="KW-0807">Transducer</keyword>
<gene>
    <name evidence="12" type="ORF">KUF71_012368</name>
</gene>
<sequence>MLYRGAEQRTALLVPPSLANSTCGAVRYSSSAAASAAAATAGVSFGDVAQATIILLLSLGVVGANLMLVVVINSRRYSKYIHEQPRYLLTSLASNDLAIGLLVTPFALVPSVNHCWPFGEIVCQIQ</sequence>
<dbReference type="InterPro" id="IPR050569">
    <property type="entry name" value="TAAR"/>
</dbReference>
<evidence type="ECO:0000256" key="6">
    <source>
        <dbReference type="ARBA" id="ARBA00023040"/>
    </source>
</evidence>
<evidence type="ECO:0000256" key="7">
    <source>
        <dbReference type="ARBA" id="ARBA00023136"/>
    </source>
</evidence>
<dbReference type="PROSITE" id="PS50262">
    <property type="entry name" value="G_PROTEIN_RECEP_F1_2"/>
    <property type="match status" value="1"/>
</dbReference>
<dbReference type="Gene3D" id="1.20.1070.10">
    <property type="entry name" value="Rhodopsin 7-helix transmembrane proteins"/>
    <property type="match status" value="1"/>
</dbReference>
<evidence type="ECO:0000313" key="13">
    <source>
        <dbReference type="Proteomes" id="UP001219518"/>
    </source>
</evidence>
<evidence type="ECO:0000259" key="11">
    <source>
        <dbReference type="PROSITE" id="PS50262"/>
    </source>
</evidence>
<dbReference type="Proteomes" id="UP001219518">
    <property type="component" value="Unassembled WGS sequence"/>
</dbReference>
<feature type="non-terminal residue" evidence="12">
    <location>
        <position position="1"/>
    </location>
</feature>
<organism evidence="12 13">
    <name type="scientific">Frankliniella fusca</name>
    <dbReference type="NCBI Taxonomy" id="407009"/>
    <lineage>
        <taxon>Eukaryota</taxon>
        <taxon>Metazoa</taxon>
        <taxon>Ecdysozoa</taxon>
        <taxon>Arthropoda</taxon>
        <taxon>Hexapoda</taxon>
        <taxon>Insecta</taxon>
        <taxon>Pterygota</taxon>
        <taxon>Neoptera</taxon>
        <taxon>Paraneoptera</taxon>
        <taxon>Thysanoptera</taxon>
        <taxon>Terebrantia</taxon>
        <taxon>Thripoidea</taxon>
        <taxon>Thripidae</taxon>
        <taxon>Frankliniella</taxon>
    </lineage>
</organism>
<keyword evidence="3" id="KW-1003">Cell membrane</keyword>
<evidence type="ECO:0000256" key="9">
    <source>
        <dbReference type="ARBA" id="ARBA00023224"/>
    </source>
</evidence>
<evidence type="ECO:0000256" key="3">
    <source>
        <dbReference type="ARBA" id="ARBA00022475"/>
    </source>
</evidence>
<reference evidence="12" key="1">
    <citation type="submission" date="2021-07" db="EMBL/GenBank/DDBJ databases">
        <authorList>
            <person name="Catto M.A."/>
            <person name="Jacobson A."/>
            <person name="Kennedy G."/>
            <person name="Labadie P."/>
            <person name="Hunt B.G."/>
            <person name="Srinivasan R."/>
        </authorList>
    </citation>
    <scope>NUCLEOTIDE SEQUENCE</scope>
    <source>
        <strain evidence="12">PL_HMW_Pooled</strain>
        <tissue evidence="12">Head</tissue>
    </source>
</reference>
<evidence type="ECO:0000256" key="8">
    <source>
        <dbReference type="ARBA" id="ARBA00023170"/>
    </source>
</evidence>
<keyword evidence="13" id="KW-1185">Reference proteome</keyword>
<reference evidence="12" key="2">
    <citation type="journal article" date="2023" name="BMC Genomics">
        <title>Pest status, molecular evolution, and epigenetic factors derived from the genome assembly of Frankliniella fusca, a thysanopteran phytovirus vector.</title>
        <authorList>
            <person name="Catto M.A."/>
            <person name="Labadie P.E."/>
            <person name="Jacobson A.L."/>
            <person name="Kennedy G.G."/>
            <person name="Srinivasan R."/>
            <person name="Hunt B.G."/>
        </authorList>
    </citation>
    <scope>NUCLEOTIDE SEQUENCE</scope>
    <source>
        <strain evidence="12">PL_HMW_Pooled</strain>
    </source>
</reference>
<keyword evidence="8 12" id="KW-0675">Receptor</keyword>
<name>A0AAE1HNA7_9NEOP</name>
<evidence type="ECO:0000313" key="12">
    <source>
        <dbReference type="EMBL" id="KAK3924417.1"/>
    </source>
</evidence>
<keyword evidence="6" id="KW-0297">G-protein coupled receptor</keyword>
<proteinExistence type="inferred from homology"/>